<feature type="region of interest" description="Disordered" evidence="4">
    <location>
        <begin position="613"/>
        <end position="633"/>
    </location>
</feature>
<feature type="region of interest" description="Disordered" evidence="4">
    <location>
        <begin position="772"/>
        <end position="815"/>
    </location>
</feature>
<dbReference type="InterPro" id="IPR042201">
    <property type="entry name" value="FH2_Formin_sf"/>
</dbReference>
<dbReference type="GO" id="GO:0051015">
    <property type="term" value="F:actin filament binding"/>
    <property type="evidence" value="ECO:0007669"/>
    <property type="project" value="InterPro"/>
</dbReference>
<keyword evidence="6" id="KW-0732">Signal</keyword>
<dbReference type="Pfam" id="PF02181">
    <property type="entry name" value="FH2"/>
    <property type="match status" value="1"/>
</dbReference>
<feature type="compositionally biased region" description="Pro residues" evidence="4">
    <location>
        <begin position="285"/>
        <end position="318"/>
    </location>
</feature>
<accession>A0AAV5KDX2</accession>
<evidence type="ECO:0000256" key="6">
    <source>
        <dbReference type="SAM" id="SignalP"/>
    </source>
</evidence>
<evidence type="ECO:0000313" key="9">
    <source>
        <dbReference type="Proteomes" id="UP001054252"/>
    </source>
</evidence>
<reference evidence="8 9" key="1">
    <citation type="journal article" date="2021" name="Commun. Biol.">
        <title>The genome of Shorea leprosula (Dipterocarpaceae) highlights the ecological relevance of drought in aseasonal tropical rainforests.</title>
        <authorList>
            <person name="Ng K.K.S."/>
            <person name="Kobayashi M.J."/>
            <person name="Fawcett J.A."/>
            <person name="Hatakeyama M."/>
            <person name="Paape T."/>
            <person name="Ng C.H."/>
            <person name="Ang C.C."/>
            <person name="Tnah L.H."/>
            <person name="Lee C.T."/>
            <person name="Nishiyama T."/>
            <person name="Sese J."/>
            <person name="O'Brien M.J."/>
            <person name="Copetti D."/>
            <person name="Mohd Noor M.I."/>
            <person name="Ong R.C."/>
            <person name="Putra M."/>
            <person name="Sireger I.Z."/>
            <person name="Indrioko S."/>
            <person name="Kosugi Y."/>
            <person name="Izuno A."/>
            <person name="Isagi Y."/>
            <person name="Lee S.L."/>
            <person name="Shimizu K.K."/>
        </authorList>
    </citation>
    <scope>NUCLEOTIDE SEQUENCE [LARGE SCALE GENOMIC DNA]</scope>
    <source>
        <strain evidence="8">214</strain>
    </source>
</reference>
<evidence type="ECO:0000256" key="5">
    <source>
        <dbReference type="SAM" id="Phobius"/>
    </source>
</evidence>
<protein>
    <recommendedName>
        <fullName evidence="2">Formin-like protein</fullName>
    </recommendedName>
</protein>
<comment type="similarity">
    <text evidence="1">Belongs to the formin-like family. Class-I subfamily.</text>
</comment>
<dbReference type="PANTHER" id="PTHR23213">
    <property type="entry name" value="FORMIN-RELATED"/>
    <property type="match status" value="1"/>
</dbReference>
<organism evidence="8 9">
    <name type="scientific">Rubroshorea leprosula</name>
    <dbReference type="NCBI Taxonomy" id="152421"/>
    <lineage>
        <taxon>Eukaryota</taxon>
        <taxon>Viridiplantae</taxon>
        <taxon>Streptophyta</taxon>
        <taxon>Embryophyta</taxon>
        <taxon>Tracheophyta</taxon>
        <taxon>Spermatophyta</taxon>
        <taxon>Magnoliopsida</taxon>
        <taxon>eudicotyledons</taxon>
        <taxon>Gunneridae</taxon>
        <taxon>Pentapetalae</taxon>
        <taxon>rosids</taxon>
        <taxon>malvids</taxon>
        <taxon>Malvales</taxon>
        <taxon>Dipterocarpaceae</taxon>
        <taxon>Rubroshorea</taxon>
    </lineage>
</organism>
<dbReference type="PROSITE" id="PS51444">
    <property type="entry name" value="FH2"/>
    <property type="match status" value="1"/>
</dbReference>
<dbReference type="EMBL" id="BPVZ01000061">
    <property type="protein sequence ID" value="GKV22794.1"/>
    <property type="molecule type" value="Genomic_DNA"/>
</dbReference>
<feature type="compositionally biased region" description="Basic and acidic residues" evidence="4">
    <location>
        <begin position="173"/>
        <end position="193"/>
    </location>
</feature>
<feature type="chain" id="PRO_5043629991" description="Formin-like protein" evidence="6">
    <location>
        <begin position="27"/>
        <end position="815"/>
    </location>
</feature>
<feature type="domain" description="FH2" evidence="7">
    <location>
        <begin position="342"/>
        <end position="784"/>
    </location>
</feature>
<dbReference type="Proteomes" id="UP001054252">
    <property type="component" value="Unassembled WGS sequence"/>
</dbReference>
<keyword evidence="9" id="KW-1185">Reference proteome</keyword>
<feature type="compositionally biased region" description="Pro residues" evidence="4">
    <location>
        <begin position="260"/>
        <end position="277"/>
    </location>
</feature>
<keyword evidence="5" id="KW-1133">Transmembrane helix</keyword>
<feature type="coiled-coil region" evidence="3">
    <location>
        <begin position="697"/>
        <end position="724"/>
    </location>
</feature>
<dbReference type="SMART" id="SM00498">
    <property type="entry name" value="FH2"/>
    <property type="match status" value="1"/>
</dbReference>
<sequence>MAAVRRPLVVVFVLLVFVLPFKNCQSESPQNIETSYPVIGPPPAPEPAPEPIPGSPTVVGIVPPPTLPPPSSKPGSSSSDGEVIVKAVAASAVSTLVVATVFFFLVTRFLRRKRGVGGGEGSGGGGGGFQEGQFVVTRNEFGRFDGNVKGLIVDENGLDVLYWRKLEDGNRENGFQKKSFDGSKDERQDDRGEGGIFHNQRWRKVGPTQEIPLLRGKSSISHVRIHPEDDDVSIKITAAVPTPPPSAGITLMAVGKKEPPIQPPNPPPPIPALAPPPKDTRKKIPSPPPPPVPGKKIPAPPPPPVPGKKIPAPPPPLPKRGGDLTTSLKPPGSQSKPEESSAEGSENGQVKLKPLHWDKVNKMDHSMVWDKIEGGSFRFDGELMEALFGVVATNKKSPDDNDDPGKRNGPVAGLSAQITILDHRRSQNVAIVLRSVAISRRELLDVLTDGEGLDTDTLEKLTSIAPTEEEQSKILGFSGDPLRLPDAESFLYHLLKAIPSAFKRVNAMLFRSNYEAEILQVKEYLQTLEAGCKELRTQGLFIKLLEAILKAGNRMNAGTTRGNAQAFKLTSLRKLSDVKSTDGKTTLLHFVVEEVVRFEGKRCVLCRNRSLGCSSRDSNSSLGSEQNSELKEEKEREYMTLGLPIVGGLSVEFSNVKKAAAIDFVTFSSICSSLTARTAEIRKVVSECSADGEGRFVREIKGFLDAAEEELKALKEEQQKVMHLVKRTTAYYHAEASTDQGAQPLHLFVIVTDFLGMVDRVCIEIARNLQKRKSSGSSQGSQSPNSTPRTMRFPNLPLHFLRRRSGTSSSDSDSD</sequence>
<dbReference type="SUPFAM" id="SSF101447">
    <property type="entry name" value="Formin homology 2 domain (FH2 domain)"/>
    <property type="match status" value="1"/>
</dbReference>
<evidence type="ECO:0000256" key="2">
    <source>
        <dbReference type="RuleBase" id="RU361260"/>
    </source>
</evidence>
<evidence type="ECO:0000259" key="7">
    <source>
        <dbReference type="PROSITE" id="PS51444"/>
    </source>
</evidence>
<dbReference type="PANTHER" id="PTHR23213:SF354">
    <property type="entry name" value="FORMIN-LIKE PROTEIN 4"/>
    <property type="match status" value="1"/>
</dbReference>
<keyword evidence="5" id="KW-0472">Membrane</keyword>
<feature type="compositionally biased region" description="Pro residues" evidence="4">
    <location>
        <begin position="39"/>
        <end position="54"/>
    </location>
</feature>
<comment type="caution">
    <text evidence="8">The sequence shown here is derived from an EMBL/GenBank/DDBJ whole genome shotgun (WGS) entry which is preliminary data.</text>
</comment>
<dbReference type="InterPro" id="IPR027643">
    <property type="entry name" value="Formin-like_plant"/>
</dbReference>
<dbReference type="Gene3D" id="1.20.58.2220">
    <property type="entry name" value="Formin, FH2 domain"/>
    <property type="match status" value="1"/>
</dbReference>
<feature type="region of interest" description="Disordered" evidence="4">
    <location>
        <begin position="173"/>
        <end position="200"/>
    </location>
</feature>
<dbReference type="GO" id="GO:0045010">
    <property type="term" value="P:actin nucleation"/>
    <property type="evidence" value="ECO:0007669"/>
    <property type="project" value="InterPro"/>
</dbReference>
<keyword evidence="3" id="KW-0175">Coiled coil</keyword>
<name>A0AAV5KDX2_9ROSI</name>
<evidence type="ECO:0000313" key="8">
    <source>
        <dbReference type="EMBL" id="GKV22794.1"/>
    </source>
</evidence>
<dbReference type="AlphaFoldDB" id="A0AAV5KDX2"/>
<proteinExistence type="inferred from homology"/>
<keyword evidence="5" id="KW-0812">Transmembrane</keyword>
<feature type="region of interest" description="Disordered" evidence="4">
    <location>
        <begin position="256"/>
        <end position="355"/>
    </location>
</feature>
<evidence type="ECO:0000256" key="4">
    <source>
        <dbReference type="SAM" id="MobiDB-lite"/>
    </source>
</evidence>
<feature type="compositionally biased region" description="Polar residues" evidence="4">
    <location>
        <begin position="613"/>
        <end position="627"/>
    </location>
</feature>
<feature type="transmembrane region" description="Helical" evidence="5">
    <location>
        <begin position="83"/>
        <end position="106"/>
    </location>
</feature>
<gene>
    <name evidence="8" type="ORF">SLEP1_g32620</name>
</gene>
<feature type="region of interest" description="Disordered" evidence="4">
    <location>
        <begin position="28"/>
        <end position="80"/>
    </location>
</feature>
<dbReference type="InterPro" id="IPR015425">
    <property type="entry name" value="FH2_Formin"/>
</dbReference>
<feature type="compositionally biased region" description="Pro residues" evidence="4">
    <location>
        <begin position="62"/>
        <end position="72"/>
    </location>
</feature>
<feature type="signal peptide" evidence="6">
    <location>
        <begin position="1"/>
        <end position="26"/>
    </location>
</feature>
<evidence type="ECO:0000256" key="3">
    <source>
        <dbReference type="SAM" id="Coils"/>
    </source>
</evidence>
<feature type="compositionally biased region" description="Polar residues" evidence="4">
    <location>
        <begin position="324"/>
        <end position="335"/>
    </location>
</feature>
<evidence type="ECO:0000256" key="1">
    <source>
        <dbReference type="ARBA" id="ARBA00025793"/>
    </source>
</evidence>